<dbReference type="EMBL" id="KM247287">
    <property type="protein sequence ID" value="AIM40515.1"/>
    <property type="molecule type" value="Genomic_DNA"/>
</dbReference>
<dbReference type="GeneID" id="22277662"/>
<sequence length="237" mass="26937">MRKSVSNDEWPELARRLPIGQKRRTFHACSRSFSKTNFEYGRNSEGVWCKCHRCGHADFKPLNHAPYVPPAKEQVKIPGDVVPLIEVIAKQPGLLLPALEKYELLPHLSVLTASPTYGRIYLPDNSASYCGLDYTGRQFIPWRSPHNHLMAVTVSNHDDDEFKGIWIYDSASAYLDHVRRGDRVDGNAAFVANADDATVRALVSVVLANRYEVISLQHRQSDRLRRELRVCGRVRTI</sequence>
<reference evidence="1 2" key="1">
    <citation type="submission" date="2014-07" db="EMBL/GenBank/DDBJ databases">
        <title>Synergy as a Rationale for Phage Therapy using Phage Cocktails.</title>
        <authorList>
            <person name="Schmerer M."/>
            <person name="Molineux I.J."/>
            <person name="Bull J.J."/>
        </authorList>
    </citation>
    <scope>NUCLEOTIDE SEQUENCE [LARGE SCALE GENOMIC DNA]</scope>
</reference>
<dbReference type="KEGG" id="vg:22277662"/>
<dbReference type="OrthoDB" id="14543at10239"/>
<proteinExistence type="predicted"/>
<keyword evidence="2" id="KW-1185">Reference proteome</keyword>
<evidence type="ECO:0000313" key="2">
    <source>
        <dbReference type="Proteomes" id="UP000029367"/>
    </source>
</evidence>
<accession>A0A088F6I6</accession>
<evidence type="ECO:0000313" key="1">
    <source>
        <dbReference type="EMBL" id="AIM40515.1"/>
    </source>
</evidence>
<dbReference type="RefSeq" id="YP_009101362.1">
    <property type="nucleotide sequence ID" value="NC_025445.1"/>
</dbReference>
<protein>
    <submittedName>
        <fullName evidence="1">DNA primase</fullName>
    </submittedName>
</protein>
<organism evidence="1 2">
    <name type="scientific">Escherichia phage J8-65</name>
    <dbReference type="NCBI Taxonomy" id="1536597"/>
    <lineage>
        <taxon>Viruses</taxon>
        <taxon>Duplodnaviria</taxon>
        <taxon>Heunggongvirae</taxon>
        <taxon>Uroviricota</taxon>
        <taxon>Caudoviricetes</taxon>
        <taxon>Autographivirales</taxon>
        <taxon>Autoscriptoviridae</taxon>
        <taxon>Stentvirinae</taxon>
        <taxon>Bonnellvirus</taxon>
        <taxon>Bonnellvirus smaasur</taxon>
        <taxon>Bonnellvirus J865</taxon>
    </lineage>
</organism>
<name>A0A088F6I6_9CAUD</name>
<dbReference type="Proteomes" id="UP000029367">
    <property type="component" value="Segment"/>
</dbReference>